<dbReference type="EMBL" id="JAWNGG020000005">
    <property type="protein sequence ID" value="KAK9310156.1"/>
    <property type="molecule type" value="Genomic_DNA"/>
</dbReference>
<dbReference type="AlphaFoldDB" id="A0AAW1AK78"/>
<gene>
    <name evidence="1" type="ORF">QLX08_000439</name>
</gene>
<evidence type="ECO:0000313" key="2">
    <source>
        <dbReference type="Proteomes" id="UP001432146"/>
    </source>
</evidence>
<keyword evidence="2" id="KW-1185">Reference proteome</keyword>
<reference evidence="1 2" key="1">
    <citation type="submission" date="2024-05" db="EMBL/GenBank/DDBJ databases">
        <title>The nuclear and mitochondrial genome assemblies of Tetragonisca angustula (Apidae: Meliponini), a tiny yet remarkable pollinator in the Neotropics.</title>
        <authorList>
            <person name="Ferrari R."/>
            <person name="Ricardo P.C."/>
            <person name="Dias F.C."/>
            <person name="Araujo N.S."/>
            <person name="Soares D.O."/>
            <person name="Zhou Q.-S."/>
            <person name="Zhu C.-D."/>
            <person name="Coutinho L."/>
            <person name="Airas M.C."/>
            <person name="Batista T.M."/>
        </authorList>
    </citation>
    <scope>NUCLEOTIDE SEQUENCE [LARGE SCALE GENOMIC DNA]</scope>
    <source>
        <strain evidence="1">ASF017062</strain>
        <tissue evidence="1">Abdomen</tissue>
    </source>
</reference>
<dbReference type="Proteomes" id="UP001432146">
    <property type="component" value="Unassembled WGS sequence"/>
</dbReference>
<protein>
    <submittedName>
        <fullName evidence="1">Uncharacterized protein</fullName>
    </submittedName>
</protein>
<evidence type="ECO:0000313" key="1">
    <source>
        <dbReference type="EMBL" id="KAK9310156.1"/>
    </source>
</evidence>
<organism evidence="1 2">
    <name type="scientific">Tetragonisca angustula</name>
    <dbReference type="NCBI Taxonomy" id="166442"/>
    <lineage>
        <taxon>Eukaryota</taxon>
        <taxon>Metazoa</taxon>
        <taxon>Ecdysozoa</taxon>
        <taxon>Arthropoda</taxon>
        <taxon>Hexapoda</taxon>
        <taxon>Insecta</taxon>
        <taxon>Pterygota</taxon>
        <taxon>Neoptera</taxon>
        <taxon>Endopterygota</taxon>
        <taxon>Hymenoptera</taxon>
        <taxon>Apocrita</taxon>
        <taxon>Aculeata</taxon>
        <taxon>Apoidea</taxon>
        <taxon>Anthophila</taxon>
        <taxon>Apidae</taxon>
        <taxon>Tetragonisca</taxon>
    </lineage>
</organism>
<name>A0AAW1AK78_9HYME</name>
<sequence length="110" mass="13217">MITNKTIVQYFMTSLEFNYLNKRRRYILETLLNIKRPITEACNNMEKFEEDLSPLTLLFLMEQRKLLKKLSYDFHFIGNVPVINLVLSHRFMVKNCLIKKHKIPIVVQNK</sequence>
<proteinExistence type="predicted"/>
<accession>A0AAW1AK78</accession>
<comment type="caution">
    <text evidence="1">The sequence shown here is derived from an EMBL/GenBank/DDBJ whole genome shotgun (WGS) entry which is preliminary data.</text>
</comment>